<dbReference type="OrthoDB" id="18858at10239"/>
<name>A0A143FNP3_9CAUD</name>
<evidence type="ECO:0000313" key="2">
    <source>
        <dbReference type="EMBL" id="AMW63867.1"/>
    </source>
</evidence>
<keyword evidence="3" id="KW-1185">Reference proteome</keyword>
<proteinExistence type="predicted"/>
<gene>
    <name evidence="2" type="primary">48</name>
    <name evidence="2" type="ORF">SEA_SHIPWRECK_48</name>
</gene>
<evidence type="ECO:0000313" key="3">
    <source>
        <dbReference type="Proteomes" id="UP000202443"/>
    </source>
</evidence>
<sequence>MMSYEFETDEWRRATHTMSETERAAASDAHRRSLGMVGDRDDARDEIGSRR</sequence>
<organism evidence="2 3">
    <name type="scientific">Mycobacterium phage Shipwreck</name>
    <dbReference type="NCBI Taxonomy" id="1821727"/>
    <lineage>
        <taxon>Viruses</taxon>
        <taxon>Duplodnaviria</taxon>
        <taxon>Heunggongvirae</taxon>
        <taxon>Uroviricota</taxon>
        <taxon>Caudoviricetes</taxon>
        <taxon>Pclasvirinae</taxon>
        <taxon>Fishburnevirus</taxon>
        <taxon>Fishburnevirus shipwreck</taxon>
    </lineage>
</organism>
<protein>
    <submittedName>
        <fullName evidence="2">Uncharacterized protein</fullName>
    </submittedName>
</protein>
<dbReference type="GeneID" id="29126005"/>
<feature type="compositionally biased region" description="Basic and acidic residues" evidence="1">
    <location>
        <begin position="16"/>
        <end position="31"/>
    </location>
</feature>
<dbReference type="Proteomes" id="UP000202443">
    <property type="component" value="Segment"/>
</dbReference>
<reference evidence="2 3" key="1">
    <citation type="submission" date="2016-03" db="EMBL/GenBank/DDBJ databases">
        <authorList>
            <person name="Caplin A.S."/>
            <person name="Drennen C.R."/>
            <person name="Freehling G.E."/>
            <person name="Galaini A.J."/>
            <person name="Glynn R.A."/>
            <person name="Goodwin B.G."/>
            <person name="Jones M.D."/>
            <person name="Kaufman L."/>
            <person name="Kiladjian T."/>
            <person name="Lobo K.E."/>
            <person name="Luu T.H."/>
            <person name="Martin C.L."/>
            <person name="Pizzorno M.C."/>
            <person name="Quindlen K.J."/>
            <person name="Stowe E.L."/>
            <person name="Tolbert A.E."/>
            <person name="Vassallo B.G."/>
            <person name="Wimmer K.R."/>
            <person name="Buck G.A."/>
            <person name="Campbell R."/>
            <person name="Carvalho M.R."/>
            <person name="Duckworth R.A."/>
            <person name="Dunn T."/>
            <person name="Halpern C."/>
            <person name="Johnson A."/>
            <person name="Kiflezghi M.G."/>
            <person name="Lee V."/>
            <person name="Loviza R.A."/>
            <person name="Serrano M.G."/>
            <person name="Shah Z.V."/>
            <person name="Sharma K."/>
            <person name="Voegtly L.J."/>
            <person name="Walstead R."/>
            <person name="Wang Y.P."/>
            <person name="Bowman C.A."/>
            <person name="Russell D.A."/>
            <person name="Pope W.H."/>
            <person name="Jacobs-Sera D."/>
            <person name="Hendrix R.W."/>
            <person name="Hatfull G.F."/>
        </authorList>
    </citation>
    <scope>NUCLEOTIDE SEQUENCE [LARGE SCALE GENOMIC DNA]</scope>
</reference>
<feature type="region of interest" description="Disordered" evidence="1">
    <location>
        <begin position="16"/>
        <end position="51"/>
    </location>
</feature>
<dbReference type="RefSeq" id="YP_009303806.1">
    <property type="nucleotide sequence ID" value="NC_031261.1"/>
</dbReference>
<dbReference type="KEGG" id="vg:29126005"/>
<feature type="compositionally biased region" description="Basic and acidic residues" evidence="1">
    <location>
        <begin position="38"/>
        <end position="51"/>
    </location>
</feature>
<accession>A0A143FNP3</accession>
<dbReference type="EMBL" id="KU985090">
    <property type="protein sequence ID" value="AMW63867.1"/>
    <property type="molecule type" value="Genomic_DNA"/>
</dbReference>
<evidence type="ECO:0000256" key="1">
    <source>
        <dbReference type="SAM" id="MobiDB-lite"/>
    </source>
</evidence>